<dbReference type="InterPro" id="IPR029066">
    <property type="entry name" value="PLP-binding_barrel"/>
</dbReference>
<dbReference type="SUPFAM" id="SSF51419">
    <property type="entry name" value="PLP-binding barrel"/>
    <property type="match status" value="1"/>
</dbReference>
<dbReference type="Gene3D" id="2.40.37.10">
    <property type="entry name" value="Lyase, Ornithine Decarboxylase, Chain A, domain 1"/>
    <property type="match status" value="1"/>
</dbReference>
<reference evidence="11 12" key="1">
    <citation type="journal article" date="2014" name="Genome Biol. Evol.">
        <title>Comparative Genomics of the Campylobacter lari Group.</title>
        <authorList>
            <person name="Miller W.G."/>
            <person name="Yee E."/>
            <person name="Chapman M.H."/>
            <person name="Smith T.P."/>
            <person name="Bono J.L."/>
            <person name="Huynh S."/>
            <person name="Parker C.T."/>
            <person name="Vandamme P."/>
            <person name="Luong K."/>
            <person name="Korlach J."/>
        </authorList>
    </citation>
    <scope>NUCLEOTIDE SEQUENCE [LARGE SCALE GENOMIC DNA]</scope>
    <source>
        <strain evidence="11 12">NCTC 12927</strain>
    </source>
</reference>
<dbReference type="SUPFAM" id="SSF50621">
    <property type="entry name" value="Alanine racemase C-terminal domain-like"/>
    <property type="match status" value="1"/>
</dbReference>
<comment type="pathway">
    <text evidence="5 8">Amino-acid biosynthesis; L-lysine biosynthesis via DAP pathway; L-lysine from DL-2,6-diaminopimelate: step 1/1.</text>
</comment>
<evidence type="ECO:0000256" key="3">
    <source>
        <dbReference type="ARBA" id="ARBA00022898"/>
    </source>
</evidence>
<name>A0A0A8H2E2_9BACT</name>
<accession>A0A0A8H2E2</accession>
<dbReference type="STRING" id="1031564.CINS_1310"/>
<feature type="binding site" evidence="5">
    <location>
        <position position="261"/>
    </location>
    <ligand>
        <name>substrate</name>
    </ligand>
</feature>
<proteinExistence type="inferred from homology"/>
<feature type="binding site" evidence="5">
    <location>
        <position position="357"/>
    </location>
    <ligand>
        <name>pyridoxal 5'-phosphate</name>
        <dbReference type="ChEBI" id="CHEBI:597326"/>
    </ligand>
</feature>
<comment type="catalytic activity">
    <reaction evidence="5 8">
        <text>meso-2,6-diaminopimelate + H(+) = L-lysine + CO2</text>
        <dbReference type="Rhea" id="RHEA:15101"/>
        <dbReference type="ChEBI" id="CHEBI:15378"/>
        <dbReference type="ChEBI" id="CHEBI:16526"/>
        <dbReference type="ChEBI" id="CHEBI:32551"/>
        <dbReference type="ChEBI" id="CHEBI:57791"/>
        <dbReference type="EC" id="4.1.1.20"/>
    </reaction>
</comment>
<dbReference type="PANTHER" id="PTHR43727">
    <property type="entry name" value="DIAMINOPIMELATE DECARBOXYLASE"/>
    <property type="match status" value="1"/>
</dbReference>
<comment type="function">
    <text evidence="5">Specifically catalyzes the decarboxylation of meso-diaminopimelate (meso-DAP) to L-lysine.</text>
</comment>
<dbReference type="GO" id="GO:0009089">
    <property type="term" value="P:lysine biosynthetic process via diaminopimelate"/>
    <property type="evidence" value="ECO:0007669"/>
    <property type="project" value="UniProtKB-UniRule"/>
</dbReference>
<evidence type="ECO:0000256" key="7">
    <source>
        <dbReference type="PIRSR" id="PIRSR600183-50"/>
    </source>
</evidence>
<dbReference type="PANTHER" id="PTHR43727:SF2">
    <property type="entry name" value="GROUP IV DECARBOXYLASE"/>
    <property type="match status" value="1"/>
</dbReference>
<dbReference type="RefSeq" id="WP_039650885.1">
    <property type="nucleotide sequence ID" value="NZ_CP007770.1"/>
</dbReference>
<organism evidence="11 12">
    <name type="scientific">Campylobacter insulaenigrae NCTC 12927</name>
    <dbReference type="NCBI Taxonomy" id="1031564"/>
    <lineage>
        <taxon>Bacteria</taxon>
        <taxon>Pseudomonadati</taxon>
        <taxon>Campylobacterota</taxon>
        <taxon>Epsilonproteobacteria</taxon>
        <taxon>Campylobacterales</taxon>
        <taxon>Campylobacteraceae</taxon>
        <taxon>Campylobacter</taxon>
    </lineage>
</organism>
<dbReference type="PRINTS" id="PR01181">
    <property type="entry name" value="DAPDCRBXLASE"/>
</dbReference>
<keyword evidence="5 8" id="KW-0457">Lysine biosynthesis</keyword>
<protein>
    <recommendedName>
        <fullName evidence="5 6">Diaminopimelate decarboxylase</fullName>
        <shortName evidence="5">DAP decarboxylase</shortName>
        <shortName evidence="5">DAPDC</shortName>
        <ecNumber evidence="5 6">4.1.1.20</ecNumber>
    </recommendedName>
</protein>
<dbReference type="InterPro" id="IPR000183">
    <property type="entry name" value="Orn/DAP/Arg_de-COase"/>
</dbReference>
<keyword evidence="3 5" id="KW-0663">Pyridoxal phosphate</keyword>
<feature type="binding site" evidence="5">
    <location>
        <position position="301"/>
    </location>
    <ligand>
        <name>substrate</name>
    </ligand>
</feature>
<sequence>MDYYKLANEYQTPFYIYDFDKIKERFDKLKNAFKARKSQIFYAVKANSNLSVLKFLASLDSGFDCVSAGEIYRALKAGAKNYKIIFSGVGKSIEEIEFALNKNILYINIESEAEMFLIEQIASKMQRSARISIRVNPNVDAKTHPYISTGLHENKFGVDIENAKRMYIYAKKSSFLEPVGVHFHIGSQILDISSIQEASKIVSQLLRELIVLNINLKFFDIGGGLGVCYKDEQEPNLYEYAQGILASLQGLDVCIGMEPGRFLVANAGEFVTKVLYEKCNGEKRFVIVDGAMNDLLRPSLYKAYHEIELLTDNIKGNLSLCDIVGGVCESGDFLAQNRKLVPTKTGDLIIVKGAGAYGFSMSSNYNTRNRVCELAKENDKIRIIRKRESYADQVALEVEYLKD</sequence>
<keyword evidence="5" id="KW-0028">Amino-acid biosynthesis</keyword>
<evidence type="ECO:0000313" key="12">
    <source>
        <dbReference type="Proteomes" id="UP000031163"/>
    </source>
</evidence>
<dbReference type="InterPro" id="IPR002986">
    <property type="entry name" value="DAP_deCOOHase_LysA"/>
</dbReference>
<dbReference type="Pfam" id="PF02784">
    <property type="entry name" value="Orn_Arg_deC_N"/>
    <property type="match status" value="1"/>
</dbReference>
<evidence type="ECO:0000259" key="9">
    <source>
        <dbReference type="Pfam" id="PF00278"/>
    </source>
</evidence>
<dbReference type="EC" id="4.1.1.20" evidence="5 6"/>
<dbReference type="InterPro" id="IPR022643">
    <property type="entry name" value="De-COase2_C"/>
</dbReference>
<dbReference type="FunFam" id="3.20.20.10:FF:000003">
    <property type="entry name" value="Diaminopimelate decarboxylase"/>
    <property type="match status" value="1"/>
</dbReference>
<gene>
    <name evidence="5 11" type="primary">lysA</name>
    <name evidence="11" type="ORF">CINS_1310</name>
</gene>
<keyword evidence="2 5" id="KW-0210">Decarboxylase</keyword>
<dbReference type="NCBIfam" id="TIGR01048">
    <property type="entry name" value="lysA"/>
    <property type="match status" value="1"/>
</dbReference>
<evidence type="ECO:0000256" key="6">
    <source>
        <dbReference type="NCBIfam" id="TIGR01048"/>
    </source>
</evidence>
<comment type="cofactor">
    <cofactor evidence="1 5 7 8">
        <name>pyridoxal 5'-phosphate</name>
        <dbReference type="ChEBI" id="CHEBI:597326"/>
    </cofactor>
</comment>
<dbReference type="KEGG" id="cis:CINS_1310"/>
<dbReference type="HAMAP" id="MF_02120">
    <property type="entry name" value="LysA"/>
    <property type="match status" value="1"/>
</dbReference>
<feature type="modified residue" description="N6-(pyridoxal phosphate)lysine" evidence="5 7">
    <location>
        <position position="45"/>
    </location>
</feature>
<dbReference type="Proteomes" id="UP000031163">
    <property type="component" value="Chromosome"/>
</dbReference>
<comment type="subunit">
    <text evidence="5">Homodimer.</text>
</comment>
<dbReference type="GO" id="GO:0030170">
    <property type="term" value="F:pyridoxal phosphate binding"/>
    <property type="evidence" value="ECO:0007669"/>
    <property type="project" value="UniProtKB-UniRule"/>
</dbReference>
<comment type="similarity">
    <text evidence="5">Belongs to the Orn/Lys/Arg decarboxylase class-II family. LysA subfamily.</text>
</comment>
<feature type="domain" description="Orn/DAP/Arg decarboxylase 2 N-terminal" evidence="10">
    <location>
        <begin position="20"/>
        <end position="265"/>
    </location>
</feature>
<dbReference type="UniPathway" id="UPA00034">
    <property type="reaction ID" value="UER00027"/>
</dbReference>
<keyword evidence="4 5" id="KW-0456">Lyase</keyword>
<feature type="binding site" evidence="5">
    <location>
        <position position="357"/>
    </location>
    <ligand>
        <name>substrate</name>
    </ligand>
</feature>
<evidence type="ECO:0000256" key="8">
    <source>
        <dbReference type="RuleBase" id="RU003738"/>
    </source>
</evidence>
<feature type="domain" description="Orn/DAP/Arg decarboxylase 2 C-terminal" evidence="9">
    <location>
        <begin position="14"/>
        <end position="355"/>
    </location>
</feature>
<dbReference type="Pfam" id="PF00278">
    <property type="entry name" value="Orn_DAP_Arg_deC"/>
    <property type="match status" value="1"/>
</dbReference>
<feature type="binding site" evidence="5">
    <location>
        <position position="329"/>
    </location>
    <ligand>
        <name>substrate</name>
    </ligand>
</feature>
<dbReference type="InterPro" id="IPR022644">
    <property type="entry name" value="De-COase2_N"/>
</dbReference>
<evidence type="ECO:0000256" key="5">
    <source>
        <dbReference type="HAMAP-Rule" id="MF_02120"/>
    </source>
</evidence>
<evidence type="ECO:0000256" key="1">
    <source>
        <dbReference type="ARBA" id="ARBA00001933"/>
    </source>
</evidence>
<dbReference type="InterPro" id="IPR009006">
    <property type="entry name" value="Ala_racemase/Decarboxylase_C"/>
</dbReference>
<dbReference type="GO" id="GO:0008836">
    <property type="term" value="F:diaminopimelate decarboxylase activity"/>
    <property type="evidence" value="ECO:0007669"/>
    <property type="project" value="UniProtKB-UniRule"/>
</dbReference>
<evidence type="ECO:0000259" key="10">
    <source>
        <dbReference type="Pfam" id="PF02784"/>
    </source>
</evidence>
<dbReference type="CDD" id="cd06828">
    <property type="entry name" value="PLPDE_III_DapDC"/>
    <property type="match status" value="1"/>
</dbReference>
<feature type="binding site" evidence="5">
    <location>
        <position position="297"/>
    </location>
    <ligand>
        <name>substrate</name>
    </ligand>
</feature>
<feature type="binding site" evidence="5">
    <location>
        <position position="224"/>
    </location>
    <ligand>
        <name>pyridoxal 5'-phosphate</name>
        <dbReference type="ChEBI" id="CHEBI:597326"/>
    </ligand>
</feature>
<feature type="binding site" evidence="5">
    <location>
        <begin position="258"/>
        <end position="261"/>
    </location>
    <ligand>
        <name>pyridoxal 5'-phosphate</name>
        <dbReference type="ChEBI" id="CHEBI:597326"/>
    </ligand>
</feature>
<dbReference type="AlphaFoldDB" id="A0A0A8H2E2"/>
<evidence type="ECO:0000313" key="11">
    <source>
        <dbReference type="EMBL" id="AJC88266.1"/>
    </source>
</evidence>
<dbReference type="Gene3D" id="3.20.20.10">
    <property type="entry name" value="Alanine racemase"/>
    <property type="match status" value="1"/>
</dbReference>
<dbReference type="GeneID" id="74432091"/>
<dbReference type="HOGENOM" id="CLU_026444_0_0_7"/>
<evidence type="ECO:0000256" key="2">
    <source>
        <dbReference type="ARBA" id="ARBA00022793"/>
    </source>
</evidence>
<dbReference type="PRINTS" id="PR01179">
    <property type="entry name" value="ODADCRBXLASE"/>
</dbReference>
<dbReference type="EMBL" id="CP007770">
    <property type="protein sequence ID" value="AJC88266.1"/>
    <property type="molecule type" value="Genomic_DNA"/>
</dbReference>
<feature type="active site" description="Proton donor" evidence="7">
    <location>
        <position position="328"/>
    </location>
</feature>
<evidence type="ECO:0000256" key="4">
    <source>
        <dbReference type="ARBA" id="ARBA00023239"/>
    </source>
</evidence>